<dbReference type="NCBIfam" id="TIGR00287">
    <property type="entry name" value="cas1"/>
    <property type="match status" value="1"/>
</dbReference>
<sequence>MGFRSVCIENRCRCSYSGGYLVVTGEAATTKIHLSEIASLTLCTTKVYVSAYLMSELAKSKIPVTFCDEKCFPIAESLPLHGAHNCVTRVESQMDWSLPSKKRLWQKVVRDKIAAQSEVLQLMNAPREAKMLKGYAEDVRSGDPTNREAAAAALYFSTLFGASFNRDQDSDLNASLNYGYSILLSKVSREIVSRGYLTHLGIKHQSDFNQWNLSCDFMEPFRPFIDLTVIQSGLSEFCTEMRRLLIDVMNRDVSFDEGKYKMGSVVSLYIQSCFDALERRGTIDDIKMYSML</sequence>
<evidence type="ECO:0000256" key="6">
    <source>
        <dbReference type="ARBA" id="ARBA00023118"/>
    </source>
</evidence>
<evidence type="ECO:0000256" key="1">
    <source>
        <dbReference type="ARBA" id="ARBA00022722"/>
    </source>
</evidence>
<evidence type="ECO:0000256" key="7">
    <source>
        <dbReference type="ARBA" id="ARBA00023125"/>
    </source>
</evidence>
<comment type="similarity">
    <text evidence="10">Belongs to the CRISPR-associated endonuclease Cas1 family.</text>
</comment>
<keyword evidence="6 10" id="KW-0051">Antiviral defense</keyword>
<dbReference type="InterPro" id="IPR019855">
    <property type="entry name" value="CRISPR-assoc_Cas1_NMENI"/>
</dbReference>
<feature type="binding site" evidence="10">
    <location>
        <position position="219"/>
    </location>
    <ligand>
        <name>Mn(2+)</name>
        <dbReference type="ChEBI" id="CHEBI:29035"/>
    </ligand>
</feature>
<evidence type="ECO:0000256" key="3">
    <source>
        <dbReference type="ARBA" id="ARBA00022759"/>
    </source>
</evidence>
<evidence type="ECO:0000256" key="4">
    <source>
        <dbReference type="ARBA" id="ARBA00022801"/>
    </source>
</evidence>
<dbReference type="PANTHER" id="PTHR34353:SF2">
    <property type="entry name" value="CRISPR-ASSOCIATED ENDONUCLEASE CAS1 1"/>
    <property type="match status" value="1"/>
</dbReference>
<dbReference type="GO" id="GO:0016787">
    <property type="term" value="F:hydrolase activity"/>
    <property type="evidence" value="ECO:0007669"/>
    <property type="project" value="UniProtKB-KW"/>
</dbReference>
<dbReference type="HAMAP" id="MF_01470">
    <property type="entry name" value="Cas1"/>
    <property type="match status" value="1"/>
</dbReference>
<feature type="binding site" evidence="10">
    <location>
        <position position="204"/>
    </location>
    <ligand>
        <name>Mn(2+)</name>
        <dbReference type="ChEBI" id="CHEBI:29035"/>
    </ligand>
</feature>
<comment type="cofactor">
    <cofactor evidence="10">
        <name>Mg(2+)</name>
        <dbReference type="ChEBI" id="CHEBI:18420"/>
    </cofactor>
    <cofactor evidence="10">
        <name>Mn(2+)</name>
        <dbReference type="ChEBI" id="CHEBI:29035"/>
    </cofactor>
</comment>
<dbReference type="InterPro" id="IPR050646">
    <property type="entry name" value="Cas1"/>
</dbReference>
<keyword evidence="5 10" id="KW-0460">Magnesium</keyword>
<dbReference type="GO" id="GO:0051607">
    <property type="term" value="P:defense response to virus"/>
    <property type="evidence" value="ECO:0007669"/>
    <property type="project" value="UniProtKB-UniRule"/>
</dbReference>
<dbReference type="PANTHER" id="PTHR34353">
    <property type="entry name" value="CRISPR-ASSOCIATED ENDONUCLEASE CAS1 1"/>
    <property type="match status" value="1"/>
</dbReference>
<dbReference type="GO" id="GO:0003677">
    <property type="term" value="F:DNA binding"/>
    <property type="evidence" value="ECO:0007669"/>
    <property type="project" value="UniProtKB-KW"/>
</dbReference>
<dbReference type="GO" id="GO:0004520">
    <property type="term" value="F:DNA endonuclease activity"/>
    <property type="evidence" value="ECO:0007669"/>
    <property type="project" value="InterPro"/>
</dbReference>
<dbReference type="Gene3D" id="1.20.120.920">
    <property type="entry name" value="CRISPR-associated endonuclease Cas1, C-terminal domain"/>
    <property type="match status" value="1"/>
</dbReference>
<dbReference type="Proteomes" id="UP000746751">
    <property type="component" value="Unassembled WGS sequence"/>
</dbReference>
<evidence type="ECO:0000313" key="12">
    <source>
        <dbReference type="Proteomes" id="UP000746751"/>
    </source>
</evidence>
<dbReference type="NCBIfam" id="TIGR03639">
    <property type="entry name" value="cas1_NMENI"/>
    <property type="match status" value="1"/>
</dbReference>
<keyword evidence="1 10" id="KW-0540">Nuclease</keyword>
<keyword evidence="8 10" id="KW-0464">Manganese</keyword>
<comment type="caution">
    <text evidence="11">The sequence shown here is derived from an EMBL/GenBank/DDBJ whole genome shotgun (WGS) entry which is preliminary data.</text>
</comment>
<comment type="subunit">
    <text evidence="9 10">Homodimer, forms a heterotetramer with a Cas2 homodimer.</text>
</comment>
<protein>
    <recommendedName>
        <fullName evidence="10">CRISPR-associated endonuclease Cas1</fullName>
        <ecNumber evidence="10">3.1.-.-</ecNumber>
    </recommendedName>
</protein>
<dbReference type="GO" id="GO:0046872">
    <property type="term" value="F:metal ion binding"/>
    <property type="evidence" value="ECO:0007669"/>
    <property type="project" value="UniProtKB-UniRule"/>
</dbReference>
<evidence type="ECO:0000256" key="10">
    <source>
        <dbReference type="HAMAP-Rule" id="MF_01470"/>
    </source>
</evidence>
<evidence type="ECO:0000256" key="8">
    <source>
        <dbReference type="ARBA" id="ARBA00023211"/>
    </source>
</evidence>
<reference evidence="11" key="2">
    <citation type="submission" date="2021-09" db="EMBL/GenBank/DDBJ databases">
        <authorList>
            <person name="Gilroy R."/>
        </authorList>
    </citation>
    <scope>NUCLEOTIDE SEQUENCE</scope>
    <source>
        <strain evidence="11">ChiGjej2B2-7701</strain>
    </source>
</reference>
<name>A0A921IMS4_9ACTN</name>
<keyword evidence="4 10" id="KW-0378">Hydrolase</keyword>
<organism evidence="11 12">
    <name type="scientific">Collinsella ihumii</name>
    <dbReference type="NCBI Taxonomy" id="1720204"/>
    <lineage>
        <taxon>Bacteria</taxon>
        <taxon>Bacillati</taxon>
        <taxon>Actinomycetota</taxon>
        <taxon>Coriobacteriia</taxon>
        <taxon>Coriobacteriales</taxon>
        <taxon>Coriobacteriaceae</taxon>
        <taxon>Collinsella</taxon>
    </lineage>
</organism>
<proteinExistence type="inferred from homology"/>
<dbReference type="GO" id="GO:0043571">
    <property type="term" value="P:maintenance of CRISPR repeat elements"/>
    <property type="evidence" value="ECO:0007669"/>
    <property type="project" value="UniProtKB-UniRule"/>
</dbReference>
<keyword evidence="2 10" id="KW-0479">Metal-binding</keyword>
<feature type="binding site" evidence="10">
    <location>
        <position position="148"/>
    </location>
    <ligand>
        <name>Mn(2+)</name>
        <dbReference type="ChEBI" id="CHEBI:29035"/>
    </ligand>
</feature>
<dbReference type="EC" id="3.1.-.-" evidence="10"/>
<reference evidence="11" key="1">
    <citation type="journal article" date="2021" name="PeerJ">
        <title>Extensive microbial diversity within the chicken gut microbiome revealed by metagenomics and culture.</title>
        <authorList>
            <person name="Gilroy R."/>
            <person name="Ravi A."/>
            <person name="Getino M."/>
            <person name="Pursley I."/>
            <person name="Horton D.L."/>
            <person name="Alikhan N.F."/>
            <person name="Baker D."/>
            <person name="Gharbi K."/>
            <person name="Hall N."/>
            <person name="Watson M."/>
            <person name="Adriaenssens E.M."/>
            <person name="Foster-Nyarko E."/>
            <person name="Jarju S."/>
            <person name="Secka A."/>
            <person name="Antonio M."/>
            <person name="Oren A."/>
            <person name="Chaudhuri R.R."/>
            <person name="La Ragione R."/>
            <person name="Hildebrand F."/>
            <person name="Pallen M.J."/>
        </authorList>
    </citation>
    <scope>NUCLEOTIDE SEQUENCE</scope>
    <source>
        <strain evidence="11">ChiGjej2B2-7701</strain>
    </source>
</reference>
<evidence type="ECO:0000256" key="9">
    <source>
        <dbReference type="ARBA" id="ARBA00038592"/>
    </source>
</evidence>
<accession>A0A921IMS4</accession>
<comment type="function">
    <text evidence="10">CRISPR (clustered regularly interspaced short palindromic repeat), is an adaptive immune system that provides protection against mobile genetic elements (viruses, transposable elements and conjugative plasmids). CRISPR clusters contain spacers, sequences complementary to antecedent mobile elements, and target invading nucleic acids. CRISPR clusters are transcribed and processed into CRISPR RNA (crRNA). Acts as a dsDNA endonuclease. Involved in the integration of spacer DNA into the CRISPR cassette.</text>
</comment>
<evidence type="ECO:0000256" key="5">
    <source>
        <dbReference type="ARBA" id="ARBA00022842"/>
    </source>
</evidence>
<dbReference type="InterPro" id="IPR002729">
    <property type="entry name" value="CRISPR-assoc_Cas1"/>
</dbReference>
<dbReference type="InterPro" id="IPR042206">
    <property type="entry name" value="CRISPR-assoc_Cas1_C"/>
</dbReference>
<keyword evidence="7 10" id="KW-0238">DNA-binding</keyword>
<evidence type="ECO:0000256" key="2">
    <source>
        <dbReference type="ARBA" id="ARBA00022723"/>
    </source>
</evidence>
<dbReference type="EMBL" id="DYVF01000019">
    <property type="protein sequence ID" value="HJG30179.1"/>
    <property type="molecule type" value="Genomic_DNA"/>
</dbReference>
<keyword evidence="3 10" id="KW-0255">Endonuclease</keyword>
<dbReference type="Pfam" id="PF01867">
    <property type="entry name" value="Cas_Cas1"/>
    <property type="match status" value="1"/>
</dbReference>
<gene>
    <name evidence="10 11" type="primary">cas1</name>
    <name evidence="11" type="ORF">K8U80_02155</name>
</gene>
<dbReference type="AlphaFoldDB" id="A0A921IMS4"/>
<evidence type="ECO:0000313" key="11">
    <source>
        <dbReference type="EMBL" id="HJG30179.1"/>
    </source>
</evidence>